<reference evidence="1 2" key="1">
    <citation type="submission" date="2020-08" db="EMBL/GenBank/DDBJ databases">
        <title>Sequencing the genomes of 1000 actinobacteria strains.</title>
        <authorList>
            <person name="Klenk H.-P."/>
        </authorList>
    </citation>
    <scope>NUCLEOTIDE SEQUENCE [LARGE SCALE GENOMIC DNA]</scope>
    <source>
        <strain evidence="1 2">DSM 45886</strain>
    </source>
</reference>
<dbReference type="AlphaFoldDB" id="A0A7W7SQQ1"/>
<organism evidence="1 2">
    <name type="scientific">Micromonospora polyrhachis</name>
    <dbReference type="NCBI Taxonomy" id="1282883"/>
    <lineage>
        <taxon>Bacteria</taxon>
        <taxon>Bacillati</taxon>
        <taxon>Actinomycetota</taxon>
        <taxon>Actinomycetes</taxon>
        <taxon>Micromonosporales</taxon>
        <taxon>Micromonosporaceae</taxon>
        <taxon>Micromonospora</taxon>
    </lineage>
</organism>
<gene>
    <name evidence="1" type="ORF">FHR38_002809</name>
</gene>
<name>A0A7W7SQQ1_9ACTN</name>
<evidence type="ECO:0000313" key="2">
    <source>
        <dbReference type="Proteomes" id="UP000578819"/>
    </source>
</evidence>
<evidence type="ECO:0000313" key="1">
    <source>
        <dbReference type="EMBL" id="MBB4959076.1"/>
    </source>
</evidence>
<proteinExistence type="predicted"/>
<dbReference type="EMBL" id="JACHJW010000001">
    <property type="protein sequence ID" value="MBB4959076.1"/>
    <property type="molecule type" value="Genomic_DNA"/>
</dbReference>
<accession>A0A7W7SQQ1</accession>
<comment type="caution">
    <text evidence="1">The sequence shown here is derived from an EMBL/GenBank/DDBJ whole genome shotgun (WGS) entry which is preliminary data.</text>
</comment>
<sequence length="105" mass="12290">MFGLCRLTPLRLLGLWLLSPLRLRWWDRLLGLTPLRLLGLRGLPPLWLLWLLRRTPLGLAGRWRWVTTGRRRRVLALRRWVAARHCRGLLAVRVFGLVRAGRSVG</sequence>
<protein>
    <submittedName>
        <fullName evidence="1">Uncharacterized protein</fullName>
    </submittedName>
</protein>
<dbReference type="Proteomes" id="UP000578819">
    <property type="component" value="Unassembled WGS sequence"/>
</dbReference>
<keyword evidence="2" id="KW-1185">Reference proteome</keyword>